<feature type="region of interest" description="Disordered" evidence="1">
    <location>
        <begin position="1"/>
        <end position="22"/>
    </location>
</feature>
<dbReference type="AlphaFoldDB" id="A0A0E9U8Q0"/>
<evidence type="ECO:0000256" key="1">
    <source>
        <dbReference type="SAM" id="MobiDB-lite"/>
    </source>
</evidence>
<proteinExistence type="predicted"/>
<evidence type="ECO:0000313" key="2">
    <source>
        <dbReference type="EMBL" id="JAH61313.1"/>
    </source>
</evidence>
<organism evidence="2">
    <name type="scientific">Anguilla anguilla</name>
    <name type="common">European freshwater eel</name>
    <name type="synonym">Muraena anguilla</name>
    <dbReference type="NCBI Taxonomy" id="7936"/>
    <lineage>
        <taxon>Eukaryota</taxon>
        <taxon>Metazoa</taxon>
        <taxon>Chordata</taxon>
        <taxon>Craniata</taxon>
        <taxon>Vertebrata</taxon>
        <taxon>Euteleostomi</taxon>
        <taxon>Actinopterygii</taxon>
        <taxon>Neopterygii</taxon>
        <taxon>Teleostei</taxon>
        <taxon>Anguilliformes</taxon>
        <taxon>Anguillidae</taxon>
        <taxon>Anguilla</taxon>
    </lineage>
</organism>
<name>A0A0E9U8Q0_ANGAN</name>
<reference evidence="2" key="1">
    <citation type="submission" date="2014-11" db="EMBL/GenBank/DDBJ databases">
        <authorList>
            <person name="Amaro Gonzalez C."/>
        </authorList>
    </citation>
    <scope>NUCLEOTIDE SEQUENCE</scope>
</reference>
<dbReference type="EMBL" id="GBXM01047264">
    <property type="protein sequence ID" value="JAH61313.1"/>
    <property type="molecule type" value="Transcribed_RNA"/>
</dbReference>
<accession>A0A0E9U8Q0</accession>
<sequence length="22" mass="2703">MKLICPRRSGHKHIRREDPMEL</sequence>
<protein>
    <submittedName>
        <fullName evidence="2">Uncharacterized protein</fullName>
    </submittedName>
</protein>
<reference evidence="2" key="2">
    <citation type="journal article" date="2015" name="Fish Shellfish Immunol.">
        <title>Early steps in the European eel (Anguilla anguilla)-Vibrio vulnificus interaction in the gills: Role of the RtxA13 toxin.</title>
        <authorList>
            <person name="Callol A."/>
            <person name="Pajuelo D."/>
            <person name="Ebbesson L."/>
            <person name="Teles M."/>
            <person name="MacKenzie S."/>
            <person name="Amaro C."/>
        </authorList>
    </citation>
    <scope>NUCLEOTIDE SEQUENCE</scope>
</reference>